<dbReference type="RefSeq" id="WP_264500965.1">
    <property type="nucleotide sequence ID" value="NZ_JAPDDS010000004.1"/>
</dbReference>
<accession>A0ABT3FNG7</accession>
<organism evidence="1 2">
    <name type="scientific">Luteolibacter flavescens</name>
    <dbReference type="NCBI Taxonomy" id="1859460"/>
    <lineage>
        <taxon>Bacteria</taxon>
        <taxon>Pseudomonadati</taxon>
        <taxon>Verrucomicrobiota</taxon>
        <taxon>Verrucomicrobiia</taxon>
        <taxon>Verrucomicrobiales</taxon>
        <taxon>Verrucomicrobiaceae</taxon>
        <taxon>Luteolibacter</taxon>
    </lineage>
</organism>
<dbReference type="EMBL" id="JAPDDS010000004">
    <property type="protein sequence ID" value="MCW1885007.1"/>
    <property type="molecule type" value="Genomic_DNA"/>
</dbReference>
<gene>
    <name evidence="1" type="ORF">OKA04_09735</name>
</gene>
<evidence type="ECO:0000313" key="1">
    <source>
        <dbReference type="EMBL" id="MCW1885007.1"/>
    </source>
</evidence>
<evidence type="ECO:0008006" key="3">
    <source>
        <dbReference type="Google" id="ProtNLM"/>
    </source>
</evidence>
<reference evidence="1 2" key="1">
    <citation type="submission" date="2022-10" db="EMBL/GenBank/DDBJ databases">
        <title>Luteolibacter flavescens strain MCCC 1K03193, whole genome shotgun sequencing project.</title>
        <authorList>
            <person name="Zhao G."/>
            <person name="Shen L."/>
        </authorList>
    </citation>
    <scope>NUCLEOTIDE SEQUENCE [LARGE SCALE GENOMIC DNA]</scope>
    <source>
        <strain evidence="1 2">MCCC 1K03193</strain>
    </source>
</reference>
<sequence>MKATLPLIGIIIATALVTGWWQRRELARLESREAELAAKYGVHRSSGEASASGAARRDARPSLDAAGFVGLIARSARDGSRPGARDRASLRDHISTASGRELREWAVALRDSDVPEDLKKDVLASLAPRLAESDPRLAAELVLAGDDGLAFRSVMRTWLAADAPAAAAWLAGIKAPEFAQPGGFDFPVLALAAQVAADPGNPAVLLEADGAMSRSSLEELSSILAPPDFSATLHRFSTASDLPENVRMHVMGIALANHRDPAEARQMLLDATLDPNHLARVTAAMMREQDPASRAATIEWVRGLPEFPLKVDLLTLGSSLQE</sequence>
<dbReference type="Proteomes" id="UP001207930">
    <property type="component" value="Unassembled WGS sequence"/>
</dbReference>
<evidence type="ECO:0000313" key="2">
    <source>
        <dbReference type="Proteomes" id="UP001207930"/>
    </source>
</evidence>
<protein>
    <recommendedName>
        <fullName evidence="3">HEAT repeat domain-containing protein</fullName>
    </recommendedName>
</protein>
<name>A0ABT3FNG7_9BACT</name>
<comment type="caution">
    <text evidence="1">The sequence shown here is derived from an EMBL/GenBank/DDBJ whole genome shotgun (WGS) entry which is preliminary data.</text>
</comment>
<keyword evidence="2" id="KW-1185">Reference proteome</keyword>
<proteinExistence type="predicted"/>